<evidence type="ECO:0000313" key="1">
    <source>
        <dbReference type="EMBL" id="WNZ27109.1"/>
    </source>
</evidence>
<reference evidence="1" key="1">
    <citation type="submission" date="2020-05" db="EMBL/GenBank/DDBJ databases">
        <authorList>
            <person name="Zhu T."/>
            <person name="Keshari N."/>
            <person name="Lu X."/>
        </authorList>
    </citation>
    <scope>NUCLEOTIDE SEQUENCE</scope>
    <source>
        <strain evidence="1">NK1-12</strain>
    </source>
</reference>
<name>A0AA96WL28_9CYAN</name>
<dbReference type="EMBL" id="CP053587">
    <property type="protein sequence ID" value="WNZ27109.1"/>
    <property type="molecule type" value="Genomic_DNA"/>
</dbReference>
<protein>
    <submittedName>
        <fullName evidence="1">Uncharacterized protein</fullName>
    </submittedName>
</protein>
<accession>A0AA96WL28</accession>
<gene>
    <name evidence="1" type="ORF">HJG54_29810</name>
</gene>
<proteinExistence type="predicted"/>
<dbReference type="AlphaFoldDB" id="A0AA96WL28"/>
<dbReference type="RefSeq" id="WP_316436733.1">
    <property type="nucleotide sequence ID" value="NZ_CP053587.1"/>
</dbReference>
<organism evidence="1">
    <name type="scientific">Leptolyngbya sp. NK1-12</name>
    <dbReference type="NCBI Taxonomy" id="2547451"/>
    <lineage>
        <taxon>Bacteria</taxon>
        <taxon>Bacillati</taxon>
        <taxon>Cyanobacteriota</taxon>
        <taxon>Cyanophyceae</taxon>
        <taxon>Leptolyngbyales</taxon>
        <taxon>Leptolyngbyaceae</taxon>
        <taxon>Leptolyngbya group</taxon>
        <taxon>Leptolyngbya</taxon>
    </lineage>
</organism>
<sequence>MSQLPYQFPDLPDLPEFSLLYQQPSRPVSLTLVKIDQLPVEPLDAPGICTWLVDLYGGVLPAMSLLPQSTLQDIEEWLEGQGVPVHIEQAASLEDLALYIESGCCALLLLQEPNQPCLDNFLDNFAISIDGFYTLAVAWGLVREGIEASLQVYMLGPTNSTLLHPSSLEKFWLASGGWMIVMDVTLPLDQKLSASSTENL</sequence>